<dbReference type="EMBL" id="KN832884">
    <property type="protein sequence ID" value="KIM96491.1"/>
    <property type="molecule type" value="Genomic_DNA"/>
</dbReference>
<keyword evidence="1" id="KW-0175">Coiled coil</keyword>
<keyword evidence="3" id="KW-1185">Reference proteome</keyword>
<dbReference type="AlphaFoldDB" id="A0A0C3H1V3"/>
<reference evidence="2 3" key="1">
    <citation type="submission" date="2014-04" db="EMBL/GenBank/DDBJ databases">
        <authorList>
            <consortium name="DOE Joint Genome Institute"/>
            <person name="Kuo A."/>
            <person name="Martino E."/>
            <person name="Perotto S."/>
            <person name="Kohler A."/>
            <person name="Nagy L.G."/>
            <person name="Floudas D."/>
            <person name="Copeland A."/>
            <person name="Barry K.W."/>
            <person name="Cichocki N."/>
            <person name="Veneault-Fourrey C."/>
            <person name="LaButti K."/>
            <person name="Lindquist E.A."/>
            <person name="Lipzen A."/>
            <person name="Lundell T."/>
            <person name="Morin E."/>
            <person name="Murat C."/>
            <person name="Sun H."/>
            <person name="Tunlid A."/>
            <person name="Henrissat B."/>
            <person name="Grigoriev I.V."/>
            <person name="Hibbett D.S."/>
            <person name="Martin F."/>
            <person name="Nordberg H.P."/>
            <person name="Cantor M.N."/>
            <person name="Hua S.X."/>
        </authorList>
    </citation>
    <scope>NUCLEOTIDE SEQUENCE [LARGE SCALE GENOMIC DNA]</scope>
    <source>
        <strain evidence="2 3">Zn</strain>
    </source>
</reference>
<dbReference type="HOGENOM" id="CLU_1378517_0_0_1"/>
<gene>
    <name evidence="2" type="ORF">OIDMADRAFT_183252</name>
</gene>
<feature type="coiled-coil region" evidence="1">
    <location>
        <begin position="92"/>
        <end position="119"/>
    </location>
</feature>
<name>A0A0C3H1V3_OIDMZ</name>
<evidence type="ECO:0000313" key="3">
    <source>
        <dbReference type="Proteomes" id="UP000054321"/>
    </source>
</evidence>
<organism evidence="2 3">
    <name type="scientific">Oidiodendron maius (strain Zn)</name>
    <dbReference type="NCBI Taxonomy" id="913774"/>
    <lineage>
        <taxon>Eukaryota</taxon>
        <taxon>Fungi</taxon>
        <taxon>Dikarya</taxon>
        <taxon>Ascomycota</taxon>
        <taxon>Pezizomycotina</taxon>
        <taxon>Leotiomycetes</taxon>
        <taxon>Leotiomycetes incertae sedis</taxon>
        <taxon>Myxotrichaceae</taxon>
        <taxon>Oidiodendron</taxon>
    </lineage>
</organism>
<accession>A0A0C3H1V3</accession>
<evidence type="ECO:0000313" key="2">
    <source>
        <dbReference type="EMBL" id="KIM96491.1"/>
    </source>
</evidence>
<evidence type="ECO:0000256" key="1">
    <source>
        <dbReference type="SAM" id="Coils"/>
    </source>
</evidence>
<proteinExistence type="predicted"/>
<protein>
    <submittedName>
        <fullName evidence="2">Uncharacterized protein</fullName>
    </submittedName>
</protein>
<dbReference type="Proteomes" id="UP000054321">
    <property type="component" value="Unassembled WGS sequence"/>
</dbReference>
<dbReference type="InParanoid" id="A0A0C3H1V3"/>
<reference evidence="3" key="2">
    <citation type="submission" date="2015-01" db="EMBL/GenBank/DDBJ databases">
        <title>Evolutionary Origins and Diversification of the Mycorrhizal Mutualists.</title>
        <authorList>
            <consortium name="DOE Joint Genome Institute"/>
            <consortium name="Mycorrhizal Genomics Consortium"/>
            <person name="Kohler A."/>
            <person name="Kuo A."/>
            <person name="Nagy L.G."/>
            <person name="Floudas D."/>
            <person name="Copeland A."/>
            <person name="Barry K.W."/>
            <person name="Cichocki N."/>
            <person name="Veneault-Fourrey C."/>
            <person name="LaButti K."/>
            <person name="Lindquist E.A."/>
            <person name="Lipzen A."/>
            <person name="Lundell T."/>
            <person name="Morin E."/>
            <person name="Murat C."/>
            <person name="Riley R."/>
            <person name="Ohm R."/>
            <person name="Sun H."/>
            <person name="Tunlid A."/>
            <person name="Henrissat B."/>
            <person name="Grigoriev I.V."/>
            <person name="Hibbett D.S."/>
            <person name="Martin F."/>
        </authorList>
    </citation>
    <scope>NUCLEOTIDE SEQUENCE [LARGE SCALE GENOMIC DNA]</scope>
    <source>
        <strain evidence="3">Zn</strain>
    </source>
</reference>
<sequence>MPLALNKMCTVEYPSCNVHPNTPPHVQSLCPGAKGPFTCGNTTVFPRQGSSESFCSRCNEDAPAKTMPDIAIVALSAYANFTLLSSTVISEFKDIQSTIQKSQQEIQEARDACEQAVILMRSVPWQDQAEAQQASEMLRSAYLGIQEMELAVQEQSLRLVETIPVLNKLEINSNTSMGLLTMCLREAITDTSNQATGS</sequence>